<gene>
    <name evidence="2" type="ORF">BT67DRAFT_50169</name>
</gene>
<evidence type="ECO:0000313" key="3">
    <source>
        <dbReference type="Proteomes" id="UP001304895"/>
    </source>
</evidence>
<keyword evidence="3" id="KW-1185">Reference proteome</keyword>
<sequence>MIAGLRLLPLCVLASCNKCGMVRSASRCSFRACCRCATCGGWNPGWNQRRGGGINCSCACLSLPPSRLALIGLVVIRNAATSPSQQASQVSTGGCWLMSVFACAAACGQLDGELACLNYDERRESWQRLPESPRRHCSLVQYLFKLYCRSIETARPSCSARSKKEPCWPSASLIFQGSH</sequence>
<name>A0AAN6UKJ8_9PEZI</name>
<accession>A0AAN6UKJ8</accession>
<evidence type="ECO:0008006" key="4">
    <source>
        <dbReference type="Google" id="ProtNLM"/>
    </source>
</evidence>
<comment type="caution">
    <text evidence="2">The sequence shown here is derived from an EMBL/GenBank/DDBJ whole genome shotgun (WGS) entry which is preliminary data.</text>
</comment>
<evidence type="ECO:0000313" key="2">
    <source>
        <dbReference type="EMBL" id="KAK4133426.1"/>
    </source>
</evidence>
<dbReference type="AlphaFoldDB" id="A0AAN6UKJ8"/>
<organism evidence="2 3">
    <name type="scientific">Trichocladium antarcticum</name>
    <dbReference type="NCBI Taxonomy" id="1450529"/>
    <lineage>
        <taxon>Eukaryota</taxon>
        <taxon>Fungi</taxon>
        <taxon>Dikarya</taxon>
        <taxon>Ascomycota</taxon>
        <taxon>Pezizomycotina</taxon>
        <taxon>Sordariomycetes</taxon>
        <taxon>Sordariomycetidae</taxon>
        <taxon>Sordariales</taxon>
        <taxon>Chaetomiaceae</taxon>
        <taxon>Trichocladium</taxon>
    </lineage>
</organism>
<dbReference type="Proteomes" id="UP001304895">
    <property type="component" value="Unassembled WGS sequence"/>
</dbReference>
<feature type="chain" id="PRO_5042871508" description="Secreted protein" evidence="1">
    <location>
        <begin position="25"/>
        <end position="179"/>
    </location>
</feature>
<reference evidence="2" key="1">
    <citation type="journal article" date="2023" name="Mol. Phylogenet. Evol.">
        <title>Genome-scale phylogeny and comparative genomics of the fungal order Sordariales.</title>
        <authorList>
            <person name="Hensen N."/>
            <person name="Bonometti L."/>
            <person name="Westerberg I."/>
            <person name="Brannstrom I.O."/>
            <person name="Guillou S."/>
            <person name="Cros-Aarteil S."/>
            <person name="Calhoun S."/>
            <person name="Haridas S."/>
            <person name="Kuo A."/>
            <person name="Mondo S."/>
            <person name="Pangilinan J."/>
            <person name="Riley R."/>
            <person name="LaButti K."/>
            <person name="Andreopoulos B."/>
            <person name="Lipzen A."/>
            <person name="Chen C."/>
            <person name="Yan M."/>
            <person name="Daum C."/>
            <person name="Ng V."/>
            <person name="Clum A."/>
            <person name="Steindorff A."/>
            <person name="Ohm R.A."/>
            <person name="Martin F."/>
            <person name="Silar P."/>
            <person name="Natvig D.O."/>
            <person name="Lalanne C."/>
            <person name="Gautier V."/>
            <person name="Ament-Velasquez S.L."/>
            <person name="Kruys A."/>
            <person name="Hutchinson M.I."/>
            <person name="Powell A.J."/>
            <person name="Barry K."/>
            <person name="Miller A.N."/>
            <person name="Grigoriev I.V."/>
            <person name="Debuchy R."/>
            <person name="Gladieux P."/>
            <person name="Hiltunen Thoren M."/>
            <person name="Johannesson H."/>
        </authorList>
    </citation>
    <scope>NUCLEOTIDE SEQUENCE</scope>
    <source>
        <strain evidence="2">CBS 123565</strain>
    </source>
</reference>
<keyword evidence="1" id="KW-0732">Signal</keyword>
<reference evidence="2" key="2">
    <citation type="submission" date="2023-05" db="EMBL/GenBank/DDBJ databases">
        <authorList>
            <consortium name="Lawrence Berkeley National Laboratory"/>
            <person name="Steindorff A."/>
            <person name="Hensen N."/>
            <person name="Bonometti L."/>
            <person name="Westerberg I."/>
            <person name="Brannstrom I.O."/>
            <person name="Guillou S."/>
            <person name="Cros-Aarteil S."/>
            <person name="Calhoun S."/>
            <person name="Haridas S."/>
            <person name="Kuo A."/>
            <person name="Mondo S."/>
            <person name="Pangilinan J."/>
            <person name="Riley R."/>
            <person name="Labutti K."/>
            <person name="Andreopoulos B."/>
            <person name="Lipzen A."/>
            <person name="Chen C."/>
            <person name="Yanf M."/>
            <person name="Daum C."/>
            <person name="Ng V."/>
            <person name="Clum A."/>
            <person name="Ohm R."/>
            <person name="Martin F."/>
            <person name="Silar P."/>
            <person name="Natvig D."/>
            <person name="Lalanne C."/>
            <person name="Gautier V."/>
            <person name="Ament-Velasquez S.L."/>
            <person name="Kruys A."/>
            <person name="Hutchinson M.I."/>
            <person name="Powell A.J."/>
            <person name="Barry K."/>
            <person name="Miller A.N."/>
            <person name="Grigoriev I.V."/>
            <person name="Debuchy R."/>
            <person name="Gladieux P."/>
            <person name="Thoren M.H."/>
            <person name="Johannesson H."/>
        </authorList>
    </citation>
    <scope>NUCLEOTIDE SEQUENCE</scope>
    <source>
        <strain evidence="2">CBS 123565</strain>
    </source>
</reference>
<proteinExistence type="predicted"/>
<evidence type="ECO:0000256" key="1">
    <source>
        <dbReference type="SAM" id="SignalP"/>
    </source>
</evidence>
<protein>
    <recommendedName>
        <fullName evidence="4">Secreted protein</fullName>
    </recommendedName>
</protein>
<dbReference type="EMBL" id="MU853412">
    <property type="protein sequence ID" value="KAK4133426.1"/>
    <property type="molecule type" value="Genomic_DNA"/>
</dbReference>
<feature type="signal peptide" evidence="1">
    <location>
        <begin position="1"/>
        <end position="24"/>
    </location>
</feature>